<keyword evidence="1" id="KW-0472">Membrane</keyword>
<reference evidence="2 3" key="1">
    <citation type="submission" date="2019-01" db="EMBL/GenBank/DDBJ databases">
        <title>Genomes sequencing and comparative genomics of infectious freshwater microsporidia, Cucumispora dikerogammari and Thelohania contejeani.</title>
        <authorList>
            <person name="Cormier A."/>
            <person name="Giraud I."/>
            <person name="Wattier R."/>
            <person name="Teixeira M."/>
            <person name="Grandjean F."/>
            <person name="Rigaud T."/>
            <person name="Cordaux R."/>
        </authorList>
    </citation>
    <scope>NUCLEOTIDE SEQUENCE [LARGE SCALE GENOMIC DNA]</scope>
    <source>
        <strain evidence="2">T1</strain>
        <tissue evidence="2">Spores</tissue>
    </source>
</reference>
<feature type="transmembrane region" description="Helical" evidence="1">
    <location>
        <begin position="166"/>
        <end position="184"/>
    </location>
</feature>
<feature type="transmembrane region" description="Helical" evidence="1">
    <location>
        <begin position="118"/>
        <end position="136"/>
    </location>
</feature>
<dbReference type="Proteomes" id="UP001516464">
    <property type="component" value="Unassembled WGS sequence"/>
</dbReference>
<evidence type="ECO:0000313" key="3">
    <source>
        <dbReference type="Proteomes" id="UP001516464"/>
    </source>
</evidence>
<feature type="transmembrane region" description="Helical" evidence="1">
    <location>
        <begin position="44"/>
        <end position="67"/>
    </location>
</feature>
<accession>A0ABQ7I2K5</accession>
<organism evidence="2 3">
    <name type="scientific">Astathelohania contejeani</name>
    <dbReference type="NCBI Taxonomy" id="164912"/>
    <lineage>
        <taxon>Eukaryota</taxon>
        <taxon>Fungi</taxon>
        <taxon>Fungi incertae sedis</taxon>
        <taxon>Microsporidia</taxon>
        <taxon>Astathelohaniidae</taxon>
        <taxon>Astathelohania</taxon>
    </lineage>
</organism>
<evidence type="ECO:0000256" key="1">
    <source>
        <dbReference type="SAM" id="Phobius"/>
    </source>
</evidence>
<keyword evidence="1" id="KW-1133">Transmembrane helix</keyword>
<feature type="transmembrane region" description="Helical" evidence="1">
    <location>
        <begin position="79"/>
        <end position="98"/>
    </location>
</feature>
<feature type="transmembrane region" description="Helical" evidence="1">
    <location>
        <begin position="143"/>
        <end position="160"/>
    </location>
</feature>
<gene>
    <name evidence="2" type="ORF">TCON_0135</name>
</gene>
<feature type="transmembrane region" description="Helical" evidence="1">
    <location>
        <begin position="12"/>
        <end position="29"/>
    </location>
</feature>
<proteinExistence type="predicted"/>
<protein>
    <submittedName>
        <fullName evidence="2">Uncharacterized protein</fullName>
    </submittedName>
</protein>
<keyword evidence="1" id="KW-0812">Transmembrane</keyword>
<sequence>MEEKNKNIWKNMVPYIIIAGSITLSIFKLDKHPNTIITLASANISIWVFNIIMYIVTSILLIIALVAKVYVPKYNKAEHGFLLSASSVIILKYIVNLFLDSTYKSGLTLFCNSPKSVIINHLPIIVCFIIDIVLSYTNKKCAVFSKIIVFSAVLLMLYVLRLDLFNNYIGSYFILFVSSLICFLNSPFKKSYCKKMLFISLISICYLTYTISILNQNYNTVNPVGSTITRWVNWILGRPGIEN</sequence>
<keyword evidence="3" id="KW-1185">Reference proteome</keyword>
<dbReference type="EMBL" id="SBIQ01000004">
    <property type="protein sequence ID" value="KAF7684692.1"/>
    <property type="molecule type" value="Genomic_DNA"/>
</dbReference>
<feature type="transmembrane region" description="Helical" evidence="1">
    <location>
        <begin position="196"/>
        <end position="214"/>
    </location>
</feature>
<comment type="caution">
    <text evidence="2">The sequence shown here is derived from an EMBL/GenBank/DDBJ whole genome shotgun (WGS) entry which is preliminary data.</text>
</comment>
<evidence type="ECO:0000313" key="2">
    <source>
        <dbReference type="EMBL" id="KAF7684692.1"/>
    </source>
</evidence>
<name>A0ABQ7I2K5_9MICR</name>